<dbReference type="EMBL" id="VYYT01000157">
    <property type="protein sequence ID" value="KAK2761949.1"/>
    <property type="molecule type" value="Genomic_DNA"/>
</dbReference>
<evidence type="ECO:0000313" key="2">
    <source>
        <dbReference type="Proteomes" id="UP001281614"/>
    </source>
</evidence>
<dbReference type="Proteomes" id="UP001281614">
    <property type="component" value="Unassembled WGS sequence"/>
</dbReference>
<name>A0AAD9YG85_COLKA</name>
<reference evidence="1" key="1">
    <citation type="submission" date="2023-02" db="EMBL/GenBank/DDBJ databases">
        <title>Colletotrichum kahawae CIFC_Que2 genome sequencing and assembly.</title>
        <authorList>
            <person name="Baroncelli R."/>
        </authorList>
    </citation>
    <scope>NUCLEOTIDE SEQUENCE</scope>
    <source>
        <strain evidence="1">CIFC_Que2</strain>
    </source>
</reference>
<gene>
    <name evidence="1" type="ORF">CKAH01_05179</name>
</gene>
<accession>A0AAD9YG85</accession>
<protein>
    <recommendedName>
        <fullName evidence="3">EC87 protein</fullName>
    </recommendedName>
</protein>
<evidence type="ECO:0000313" key="1">
    <source>
        <dbReference type="EMBL" id="KAK2761949.1"/>
    </source>
</evidence>
<evidence type="ECO:0008006" key="3">
    <source>
        <dbReference type="Google" id="ProtNLM"/>
    </source>
</evidence>
<dbReference type="AlphaFoldDB" id="A0AAD9YG85"/>
<proteinExistence type="predicted"/>
<comment type="caution">
    <text evidence="1">The sequence shown here is derived from an EMBL/GenBank/DDBJ whole genome shotgun (WGS) entry which is preliminary data.</text>
</comment>
<sequence>MGLPDKQAKPSAKTVNLTLLTPSPHTSVNMRGIFITVLALVAASAAQFTGPCTDSNCGASGENCEAEGRQCFPFPNVNPALREGCVCGSG</sequence>
<keyword evidence="2" id="KW-1185">Reference proteome</keyword>
<organism evidence="1 2">
    <name type="scientific">Colletotrichum kahawae</name>
    <name type="common">Coffee berry disease fungus</name>
    <dbReference type="NCBI Taxonomy" id="34407"/>
    <lineage>
        <taxon>Eukaryota</taxon>
        <taxon>Fungi</taxon>
        <taxon>Dikarya</taxon>
        <taxon>Ascomycota</taxon>
        <taxon>Pezizomycotina</taxon>
        <taxon>Sordariomycetes</taxon>
        <taxon>Hypocreomycetidae</taxon>
        <taxon>Glomerellales</taxon>
        <taxon>Glomerellaceae</taxon>
        <taxon>Colletotrichum</taxon>
        <taxon>Colletotrichum gloeosporioides species complex</taxon>
    </lineage>
</organism>